<dbReference type="PANTHER" id="PTHR36387">
    <property type="entry name" value="UDP-N-ACETYLMURAMOYL-L-ALANYL-D-GLUTAMATE-2, 6-DIAMINOPIMELATE LIGASE"/>
    <property type="match status" value="1"/>
</dbReference>
<accession>A0A833RA79</accession>
<name>A0A833RA79_9POAL</name>
<evidence type="ECO:0000313" key="3">
    <source>
        <dbReference type="Proteomes" id="UP000623129"/>
    </source>
</evidence>
<dbReference type="EMBL" id="SWLB01000009">
    <property type="protein sequence ID" value="KAF3334267.1"/>
    <property type="molecule type" value="Genomic_DNA"/>
</dbReference>
<feature type="compositionally biased region" description="Basic and acidic residues" evidence="1">
    <location>
        <begin position="54"/>
        <end position="63"/>
    </location>
</feature>
<keyword evidence="3" id="KW-1185">Reference proteome</keyword>
<dbReference type="OrthoDB" id="1869542at2759"/>
<proteinExistence type="predicted"/>
<evidence type="ECO:0000313" key="2">
    <source>
        <dbReference type="EMBL" id="KAF3334267.1"/>
    </source>
</evidence>
<dbReference type="Proteomes" id="UP000623129">
    <property type="component" value="Unassembled WGS sequence"/>
</dbReference>
<feature type="compositionally biased region" description="Basic and acidic residues" evidence="1">
    <location>
        <begin position="70"/>
        <end position="83"/>
    </location>
</feature>
<reference evidence="2" key="1">
    <citation type="submission" date="2020-01" db="EMBL/GenBank/DDBJ databases">
        <title>Genome sequence of Kobresia littledalei, the first chromosome-level genome in the family Cyperaceae.</title>
        <authorList>
            <person name="Qu G."/>
        </authorList>
    </citation>
    <scope>NUCLEOTIDE SEQUENCE</scope>
    <source>
        <strain evidence="2">C.B.Clarke</strain>
        <tissue evidence="2">Leaf</tissue>
    </source>
</reference>
<comment type="caution">
    <text evidence="2">The sequence shown here is derived from an EMBL/GenBank/DDBJ whole genome shotgun (WGS) entry which is preliminary data.</text>
</comment>
<dbReference type="AlphaFoldDB" id="A0A833RA79"/>
<gene>
    <name evidence="2" type="ORF">FCM35_KLT20871</name>
</gene>
<feature type="region of interest" description="Disordered" evidence="1">
    <location>
        <begin position="103"/>
        <end position="141"/>
    </location>
</feature>
<protein>
    <submittedName>
        <fullName evidence="2">Uncharacterized protein</fullName>
    </submittedName>
</protein>
<dbReference type="PANTHER" id="PTHR36387:SF2">
    <property type="entry name" value="UDP-N-ACETYLMURAMOYL-L-ALANYL-D-GLUTAMATE-2, 6-DIAMINOPIMELATE LIGASE"/>
    <property type="match status" value="1"/>
</dbReference>
<evidence type="ECO:0000256" key="1">
    <source>
        <dbReference type="SAM" id="MobiDB-lite"/>
    </source>
</evidence>
<feature type="compositionally biased region" description="Basic residues" evidence="1">
    <location>
        <begin position="118"/>
        <end position="127"/>
    </location>
</feature>
<sequence>MESGSDSDAPEELTAGEGIRQHEEIRKAQRDNVMRVAKEGKERRRQWAQKRTVAKPEKKRDEEISSTVTGDDHLEQEPEEKRVVPGMLPKDIVDILAAREKQTFSSDSEEDIVDNKGAKKKKNKKRRENNGPETVVLSDIPPPQCLKNSIDFLKRRKMRTPRSTSILKNADHALCLLSSKGGLLGKS</sequence>
<organism evidence="2 3">
    <name type="scientific">Carex littledalei</name>
    <dbReference type="NCBI Taxonomy" id="544730"/>
    <lineage>
        <taxon>Eukaryota</taxon>
        <taxon>Viridiplantae</taxon>
        <taxon>Streptophyta</taxon>
        <taxon>Embryophyta</taxon>
        <taxon>Tracheophyta</taxon>
        <taxon>Spermatophyta</taxon>
        <taxon>Magnoliopsida</taxon>
        <taxon>Liliopsida</taxon>
        <taxon>Poales</taxon>
        <taxon>Cyperaceae</taxon>
        <taxon>Cyperoideae</taxon>
        <taxon>Cariceae</taxon>
        <taxon>Carex</taxon>
        <taxon>Carex subgen. Euthyceras</taxon>
    </lineage>
</organism>
<feature type="region of interest" description="Disordered" evidence="1">
    <location>
        <begin position="1"/>
        <end position="86"/>
    </location>
</feature>
<feature type="compositionally biased region" description="Basic and acidic residues" evidence="1">
    <location>
        <begin position="19"/>
        <end position="42"/>
    </location>
</feature>